<accession>A0A4D6HDY0</accession>
<dbReference type="EMBL" id="CP031310">
    <property type="protein sequence ID" value="QCC51466.1"/>
    <property type="molecule type" value="Genomic_DNA"/>
</dbReference>
<feature type="domain" description="Profilin fold" evidence="1">
    <location>
        <begin position="133"/>
        <end position="226"/>
    </location>
</feature>
<dbReference type="GeneID" id="39848107"/>
<sequence>MTDWPPRDPTDATEIAEQRDDLVAAVRDHAGQIAYQLARLKGGDYGQATIETDRGEWTVKYEGGDLEYLRFDPKRGSEIYVVSTKQPPEPDALADAMVDYDAFVAGFADYVASLSGVLDDVSTDFPEVASTDTVVAERDRVLDRIREVCDRIAGELHRYEGGDYGTYTTRVEGTRWELKWDRDGVSYLRVGGTGGVYLLSQYQPPPAAEIREYAPQFREFVAAYNDHVADLESDLATIEF</sequence>
<dbReference type="Pfam" id="PF26420">
    <property type="entry name" value="Halo_prof"/>
    <property type="match status" value="2"/>
</dbReference>
<evidence type="ECO:0000259" key="1">
    <source>
        <dbReference type="Pfam" id="PF26420"/>
    </source>
</evidence>
<dbReference type="Proteomes" id="UP000296706">
    <property type="component" value="Chromosome"/>
</dbReference>
<dbReference type="AlphaFoldDB" id="A0A4D6HDY0"/>
<organism evidence="2 3">
    <name type="scientific">Halapricum salinum</name>
    <dbReference type="NCBI Taxonomy" id="1457250"/>
    <lineage>
        <taxon>Archaea</taxon>
        <taxon>Methanobacteriati</taxon>
        <taxon>Methanobacteriota</taxon>
        <taxon>Stenosarchaea group</taxon>
        <taxon>Halobacteria</taxon>
        <taxon>Halobacteriales</taxon>
        <taxon>Haloarculaceae</taxon>
        <taxon>Halapricum</taxon>
    </lineage>
</organism>
<dbReference type="RefSeq" id="WP_049994923.1">
    <property type="nucleotide sequence ID" value="NZ_CP031310.1"/>
</dbReference>
<evidence type="ECO:0000313" key="2">
    <source>
        <dbReference type="EMBL" id="QCC51466.1"/>
    </source>
</evidence>
<evidence type="ECO:0000313" key="3">
    <source>
        <dbReference type="Proteomes" id="UP000296706"/>
    </source>
</evidence>
<dbReference type="KEGG" id="hsn:DV733_09540"/>
<reference evidence="2 3" key="1">
    <citation type="journal article" date="2019" name="Nat. Commun.">
        <title>A new type of DNA phosphorothioation-based antiviral system in archaea.</title>
        <authorList>
            <person name="Xiong L."/>
            <person name="Liu S."/>
            <person name="Chen S."/>
            <person name="Xiao Y."/>
            <person name="Zhu B."/>
            <person name="Gao Y."/>
            <person name="Zhang Y."/>
            <person name="Chen B."/>
            <person name="Luo J."/>
            <person name="Deng Z."/>
            <person name="Chen X."/>
            <person name="Wang L."/>
            <person name="Chen S."/>
        </authorList>
    </citation>
    <scope>NUCLEOTIDE SEQUENCE [LARGE SCALE GENOMIC DNA]</scope>
    <source>
        <strain evidence="2 3">CBA1105</strain>
    </source>
</reference>
<dbReference type="OrthoDB" id="200571at2157"/>
<gene>
    <name evidence="2" type="ORF">DV733_09540</name>
</gene>
<protein>
    <recommendedName>
        <fullName evidence="1">Profilin fold domain-containing protein</fullName>
    </recommendedName>
</protein>
<dbReference type="InterPro" id="IPR058872">
    <property type="entry name" value="Halo_prof"/>
</dbReference>
<feature type="domain" description="Profilin fold" evidence="1">
    <location>
        <begin position="14"/>
        <end position="109"/>
    </location>
</feature>
<name>A0A4D6HDY0_9EURY</name>
<keyword evidence="3" id="KW-1185">Reference proteome</keyword>
<dbReference type="STRING" id="1457250.GCA_000755225_00994"/>
<proteinExistence type="predicted"/>